<dbReference type="Proteomes" id="UP000597444">
    <property type="component" value="Unassembled WGS sequence"/>
</dbReference>
<keyword evidence="2" id="KW-1185">Reference proteome</keyword>
<dbReference type="EMBL" id="BNJK01000001">
    <property type="protein sequence ID" value="GHO94990.1"/>
    <property type="molecule type" value="Genomic_DNA"/>
</dbReference>
<comment type="caution">
    <text evidence="1">The sequence shown here is derived from an EMBL/GenBank/DDBJ whole genome shotgun (WGS) entry which is preliminary data.</text>
</comment>
<protein>
    <submittedName>
        <fullName evidence="1">Uncharacterized protein</fullName>
    </submittedName>
</protein>
<accession>A0A8J3N464</accession>
<gene>
    <name evidence="1" type="ORF">KSF_050380</name>
</gene>
<reference evidence="1" key="1">
    <citation type="submission" date="2020-10" db="EMBL/GenBank/DDBJ databases">
        <title>Taxonomic study of unclassified bacteria belonging to the class Ktedonobacteria.</title>
        <authorList>
            <person name="Yabe S."/>
            <person name="Wang C.M."/>
            <person name="Zheng Y."/>
            <person name="Sakai Y."/>
            <person name="Cavaletti L."/>
            <person name="Monciardini P."/>
            <person name="Donadio S."/>
        </authorList>
    </citation>
    <scope>NUCLEOTIDE SEQUENCE</scope>
    <source>
        <strain evidence="1">ID150040</strain>
    </source>
</reference>
<proteinExistence type="predicted"/>
<dbReference type="RefSeq" id="WP_220205694.1">
    <property type="nucleotide sequence ID" value="NZ_BNJK01000001.1"/>
</dbReference>
<evidence type="ECO:0000313" key="1">
    <source>
        <dbReference type="EMBL" id="GHO94990.1"/>
    </source>
</evidence>
<organism evidence="1 2">
    <name type="scientific">Reticulibacter mediterranei</name>
    <dbReference type="NCBI Taxonomy" id="2778369"/>
    <lineage>
        <taxon>Bacteria</taxon>
        <taxon>Bacillati</taxon>
        <taxon>Chloroflexota</taxon>
        <taxon>Ktedonobacteria</taxon>
        <taxon>Ktedonobacterales</taxon>
        <taxon>Reticulibacteraceae</taxon>
        <taxon>Reticulibacter</taxon>
    </lineage>
</organism>
<name>A0A8J3N464_9CHLR</name>
<sequence>MGNQVLPQQDFFMYIPELREMTKPFSKDCSDASSLKATLPSTLNNWVQIALDGQMTVYAHVWDSEEEEIVA</sequence>
<dbReference type="AlphaFoldDB" id="A0A8J3N464"/>
<evidence type="ECO:0000313" key="2">
    <source>
        <dbReference type="Proteomes" id="UP000597444"/>
    </source>
</evidence>